<reference evidence="2" key="1">
    <citation type="submission" date="2020-07" db="EMBL/GenBank/DDBJ databases">
        <title>Multicomponent nature underlies the extraordinary mechanical properties of spider dragline silk.</title>
        <authorList>
            <person name="Kono N."/>
            <person name="Nakamura H."/>
            <person name="Mori M."/>
            <person name="Yoshida Y."/>
            <person name="Ohtoshi R."/>
            <person name="Malay A.D."/>
            <person name="Moran D.A.P."/>
            <person name="Tomita M."/>
            <person name="Numata K."/>
            <person name="Arakawa K."/>
        </authorList>
    </citation>
    <scope>NUCLEOTIDE SEQUENCE</scope>
</reference>
<proteinExistence type="predicted"/>
<dbReference type="Proteomes" id="UP000887116">
    <property type="component" value="Unassembled WGS sequence"/>
</dbReference>
<evidence type="ECO:0000256" key="1">
    <source>
        <dbReference type="SAM" id="MobiDB-lite"/>
    </source>
</evidence>
<name>A0A8X6KR14_TRICU</name>
<keyword evidence="3" id="KW-1185">Reference proteome</keyword>
<dbReference type="OrthoDB" id="6630297at2759"/>
<evidence type="ECO:0000313" key="2">
    <source>
        <dbReference type="EMBL" id="GFQ83510.1"/>
    </source>
</evidence>
<evidence type="ECO:0008006" key="4">
    <source>
        <dbReference type="Google" id="ProtNLM"/>
    </source>
</evidence>
<accession>A0A8X6KR14</accession>
<sequence>MDRPSASNARDFFIQANFARAHPGVWSATYPRTAPNQSTRSQNAAYAMVNTLRTSSAARKIPSTGSRNKKKRRNRDPSMSFRSRPRNQDYILAKRVSWSPLAQQNVAGNTIRRFCDRTGFTLNAPMEPTHFHKSLRNTVIYLTICKGMTVTDIISIPEFSSDHNPVLFESLDNFTSPALRTCAFPKWNKFQNILTRTSRQSKNF</sequence>
<comment type="caution">
    <text evidence="2">The sequence shown here is derived from an EMBL/GenBank/DDBJ whole genome shotgun (WGS) entry which is preliminary data.</text>
</comment>
<organism evidence="2 3">
    <name type="scientific">Trichonephila clavata</name>
    <name type="common">Joro spider</name>
    <name type="synonym">Nephila clavata</name>
    <dbReference type="NCBI Taxonomy" id="2740835"/>
    <lineage>
        <taxon>Eukaryota</taxon>
        <taxon>Metazoa</taxon>
        <taxon>Ecdysozoa</taxon>
        <taxon>Arthropoda</taxon>
        <taxon>Chelicerata</taxon>
        <taxon>Arachnida</taxon>
        <taxon>Araneae</taxon>
        <taxon>Araneomorphae</taxon>
        <taxon>Entelegynae</taxon>
        <taxon>Araneoidea</taxon>
        <taxon>Nephilidae</taxon>
        <taxon>Trichonephila</taxon>
    </lineage>
</organism>
<protein>
    <recommendedName>
        <fullName evidence="4">Endonuclease/exonuclease/phosphatase domain-containing protein</fullName>
    </recommendedName>
</protein>
<dbReference type="AlphaFoldDB" id="A0A8X6KR14"/>
<gene>
    <name evidence="2" type="ORF">TNCT_104011</name>
</gene>
<dbReference type="EMBL" id="BMAO01002818">
    <property type="protein sequence ID" value="GFQ83510.1"/>
    <property type="molecule type" value="Genomic_DNA"/>
</dbReference>
<evidence type="ECO:0000313" key="3">
    <source>
        <dbReference type="Proteomes" id="UP000887116"/>
    </source>
</evidence>
<feature type="region of interest" description="Disordered" evidence="1">
    <location>
        <begin position="56"/>
        <end position="84"/>
    </location>
</feature>